<dbReference type="Proteomes" id="UP000002279">
    <property type="component" value="Chromosome 14"/>
</dbReference>
<feature type="compositionally biased region" description="Basic and acidic residues" evidence="2">
    <location>
        <begin position="181"/>
        <end position="191"/>
    </location>
</feature>
<reference evidence="4" key="3">
    <citation type="submission" date="2025-09" db="UniProtKB">
        <authorList>
            <consortium name="Ensembl"/>
        </authorList>
    </citation>
    <scope>IDENTIFICATION</scope>
    <source>
        <strain evidence="4">Glennie</strain>
    </source>
</reference>
<protein>
    <recommendedName>
        <fullName evidence="3">Scaffolding anchor of CK1 domain-containing protein</fullName>
    </recommendedName>
</protein>
<comment type="similarity">
    <text evidence="1">Belongs to the FAM83 family.</text>
</comment>
<dbReference type="OMA" id="HVEMFDI"/>
<evidence type="ECO:0000256" key="1">
    <source>
        <dbReference type="ARBA" id="ARBA00006937"/>
    </source>
</evidence>
<reference evidence="4" key="2">
    <citation type="submission" date="2025-08" db="UniProtKB">
        <authorList>
            <consortium name="Ensembl"/>
        </authorList>
    </citation>
    <scope>IDENTIFICATION</scope>
    <source>
        <strain evidence="4">Glennie</strain>
    </source>
</reference>
<keyword evidence="5" id="KW-1185">Reference proteome</keyword>
<proteinExistence type="inferred from homology"/>
<evidence type="ECO:0000259" key="3">
    <source>
        <dbReference type="Pfam" id="PF07894"/>
    </source>
</evidence>
<dbReference type="InterPro" id="IPR012461">
    <property type="entry name" value="SACK1"/>
</dbReference>
<dbReference type="AlphaFoldDB" id="A0A6I8P5S8"/>
<feature type="region of interest" description="Disordered" evidence="2">
    <location>
        <begin position="246"/>
        <end position="294"/>
    </location>
</feature>
<dbReference type="InterPro" id="IPR050944">
    <property type="entry name" value="FAM83"/>
</dbReference>
<name>A0A6I8P5S8_ORNAN</name>
<evidence type="ECO:0000313" key="5">
    <source>
        <dbReference type="Proteomes" id="UP000002279"/>
    </source>
</evidence>
<organism evidence="4 5">
    <name type="scientific">Ornithorhynchus anatinus</name>
    <name type="common">Duckbill platypus</name>
    <dbReference type="NCBI Taxonomy" id="9258"/>
    <lineage>
        <taxon>Eukaryota</taxon>
        <taxon>Metazoa</taxon>
        <taxon>Chordata</taxon>
        <taxon>Craniata</taxon>
        <taxon>Vertebrata</taxon>
        <taxon>Euteleostomi</taxon>
        <taxon>Mammalia</taxon>
        <taxon>Monotremata</taxon>
        <taxon>Ornithorhynchidae</taxon>
        <taxon>Ornithorhynchus</taxon>
    </lineage>
</organism>
<dbReference type="Ensembl" id="ENSOANT00000058737.1">
    <property type="protein sequence ID" value="ENSOANP00000048234.1"/>
    <property type="gene ID" value="ENSOANG00000050214.1"/>
</dbReference>
<feature type="region of interest" description="Disordered" evidence="2">
    <location>
        <begin position="179"/>
        <end position="203"/>
    </location>
</feature>
<evidence type="ECO:0000313" key="4">
    <source>
        <dbReference type="Ensembl" id="ENSOANP00000048234.1"/>
    </source>
</evidence>
<sequence length="321" mass="35827">MDQFTDGDIFRDIVDAANKRRVPVYVILDEAGVKFFLEMCGTLELNDFRIRNIRVRSVTGVGFYMPTGKVKGTLASRFLMVDGDKVATGSYRFTWSSSRVDRNILLVLTGQYAEPFDLEFRELYAISEEVDLYRGLGLVAPAGRLNRNFSSSTVARKLINPKYGLVTRHPPGEMMRWAARQRQEAAGRRLEEEEEEGRGESTRRLESFLHDLVTVEQALPPIEPPLEDLARKAGGSKVVSRFLLDLKPRPREPPSPDKKGEAVVAVNGQAKTGKRFGSGLFSRKTKRSPNGLVSSLSSETFAEGEFVVVRRPAPESSPDVS</sequence>
<dbReference type="FunCoup" id="A0A6I8P5S8">
    <property type="interactions" value="15"/>
</dbReference>
<reference evidence="4 5" key="1">
    <citation type="journal article" date="2008" name="Nature">
        <title>Genome analysis of the platypus reveals unique signatures of evolution.</title>
        <authorList>
            <person name="Warren W.C."/>
            <person name="Hillier L.W."/>
            <person name="Marshall Graves J.A."/>
            <person name="Birney E."/>
            <person name="Ponting C.P."/>
            <person name="Grutzner F."/>
            <person name="Belov K."/>
            <person name="Miller W."/>
            <person name="Clarke L."/>
            <person name="Chinwalla A.T."/>
            <person name="Yang S.P."/>
            <person name="Heger A."/>
            <person name="Locke D.P."/>
            <person name="Miethke P."/>
            <person name="Waters P.D."/>
            <person name="Veyrunes F."/>
            <person name="Fulton L."/>
            <person name="Fulton B."/>
            <person name="Graves T."/>
            <person name="Wallis J."/>
            <person name="Puente X.S."/>
            <person name="Lopez-Otin C."/>
            <person name="Ordonez G.R."/>
            <person name="Eichler E.E."/>
            <person name="Chen L."/>
            <person name="Cheng Z."/>
            <person name="Deakin J.E."/>
            <person name="Alsop A."/>
            <person name="Thompson K."/>
            <person name="Kirby P."/>
            <person name="Papenfuss A.T."/>
            <person name="Wakefield M.J."/>
            <person name="Olender T."/>
            <person name="Lancet D."/>
            <person name="Huttley G.A."/>
            <person name="Smit A.F."/>
            <person name="Pask A."/>
            <person name="Temple-Smith P."/>
            <person name="Batzer M.A."/>
            <person name="Walker J.A."/>
            <person name="Konkel M.K."/>
            <person name="Harris R.S."/>
            <person name="Whittington C.M."/>
            <person name="Wong E.S."/>
            <person name="Gemmell N.J."/>
            <person name="Buschiazzo E."/>
            <person name="Vargas Jentzsch I.M."/>
            <person name="Merkel A."/>
            <person name="Schmitz J."/>
            <person name="Zemann A."/>
            <person name="Churakov G."/>
            <person name="Kriegs J.O."/>
            <person name="Brosius J."/>
            <person name="Murchison E.P."/>
            <person name="Sachidanandam R."/>
            <person name="Smith C."/>
            <person name="Hannon G.J."/>
            <person name="Tsend-Ayush E."/>
            <person name="McMillan D."/>
            <person name="Attenborough R."/>
            <person name="Rens W."/>
            <person name="Ferguson-Smith M."/>
            <person name="Lefevre C.M."/>
            <person name="Sharp J.A."/>
            <person name="Nicholas K.R."/>
            <person name="Ray D.A."/>
            <person name="Kube M."/>
            <person name="Reinhardt R."/>
            <person name="Pringle T.H."/>
            <person name="Taylor J."/>
            <person name="Jones R.C."/>
            <person name="Nixon B."/>
            <person name="Dacheux J.L."/>
            <person name="Niwa H."/>
            <person name="Sekita Y."/>
            <person name="Huang X."/>
            <person name="Stark A."/>
            <person name="Kheradpour P."/>
            <person name="Kellis M."/>
            <person name="Flicek P."/>
            <person name="Chen Y."/>
            <person name="Webber C."/>
            <person name="Hardison R."/>
            <person name="Nelson J."/>
            <person name="Hallsworth-Pepin K."/>
            <person name="Delehaunty K."/>
            <person name="Markovic C."/>
            <person name="Minx P."/>
            <person name="Feng Y."/>
            <person name="Kremitzki C."/>
            <person name="Mitreva M."/>
            <person name="Glasscock J."/>
            <person name="Wylie T."/>
            <person name="Wohldmann P."/>
            <person name="Thiru P."/>
            <person name="Nhan M.N."/>
            <person name="Pohl C.S."/>
            <person name="Smith S.M."/>
            <person name="Hou S."/>
            <person name="Nefedov M."/>
            <person name="de Jong P.J."/>
            <person name="Renfree M.B."/>
            <person name="Mardis E.R."/>
            <person name="Wilson R.K."/>
        </authorList>
    </citation>
    <scope>NUCLEOTIDE SEQUENCE [LARGE SCALE GENOMIC DNA]</scope>
    <source>
        <strain evidence="4 5">Glennie</strain>
    </source>
</reference>
<dbReference type="Pfam" id="PF07894">
    <property type="entry name" value="SACK1"/>
    <property type="match status" value="1"/>
</dbReference>
<dbReference type="PANTHER" id="PTHR16181">
    <property type="entry name" value="PROTEIN FAM83A-RELATED"/>
    <property type="match status" value="1"/>
</dbReference>
<accession>A0A6I8P5S8</accession>
<dbReference type="Bgee" id="ENSOANG00000050214">
    <property type="expression patterns" value="Expressed in endometrium and 4 other cell types or tissues"/>
</dbReference>
<feature type="domain" description="Scaffolding anchor of CK1" evidence="3">
    <location>
        <begin position="1"/>
        <end position="128"/>
    </location>
</feature>
<dbReference type="SUPFAM" id="SSF56024">
    <property type="entry name" value="Phospholipase D/nuclease"/>
    <property type="match status" value="1"/>
</dbReference>
<gene>
    <name evidence="4" type="primary">FAM83F</name>
</gene>
<dbReference type="GeneTree" id="ENSGT00940000160998"/>
<feature type="compositionally biased region" description="Basic and acidic residues" evidence="2">
    <location>
        <begin position="246"/>
        <end position="261"/>
    </location>
</feature>
<dbReference type="Gene3D" id="3.30.870.10">
    <property type="entry name" value="Endonuclease Chain A"/>
    <property type="match status" value="1"/>
</dbReference>
<dbReference type="PANTHER" id="PTHR16181:SF29">
    <property type="entry name" value="PROTEIN FAM83A-RELATED"/>
    <property type="match status" value="1"/>
</dbReference>
<dbReference type="InParanoid" id="A0A6I8P5S8"/>
<evidence type="ECO:0000256" key="2">
    <source>
        <dbReference type="SAM" id="MobiDB-lite"/>
    </source>
</evidence>